<name>A0AB34KX32_9PEZI</name>
<feature type="transmembrane region" description="Helical" evidence="7">
    <location>
        <begin position="220"/>
        <end position="240"/>
    </location>
</feature>
<dbReference type="InterPro" id="IPR052337">
    <property type="entry name" value="SAT4-like"/>
</dbReference>
<dbReference type="InterPro" id="IPR049326">
    <property type="entry name" value="Rhodopsin_dom_fungi"/>
</dbReference>
<comment type="similarity">
    <text evidence="5">Belongs to the SAT4 family.</text>
</comment>
<reference evidence="9 10" key="1">
    <citation type="journal article" date="2020" name="Microbiol. Resour. Announc.">
        <title>Draft Genome Sequence of a Cladosporium Species Isolated from the Mesophotic Ascidian Didemnum maculosum.</title>
        <authorList>
            <person name="Gioti A."/>
            <person name="Siaperas R."/>
            <person name="Nikolaivits E."/>
            <person name="Le Goff G."/>
            <person name="Ouazzani J."/>
            <person name="Kotoulas G."/>
            <person name="Topakas E."/>
        </authorList>
    </citation>
    <scope>NUCLEOTIDE SEQUENCE [LARGE SCALE GENOMIC DNA]</scope>
    <source>
        <strain evidence="9 10">TM138-S3</strain>
    </source>
</reference>
<dbReference type="GO" id="GO:0016020">
    <property type="term" value="C:membrane"/>
    <property type="evidence" value="ECO:0007669"/>
    <property type="project" value="UniProtKB-SubCell"/>
</dbReference>
<sequence length="433" mass="48421">MQQERSASGYQAMVAFKTESWIWYSVVMLIAISRFISRRMALGSFRRFQADEYLMMVVLCFYTVVIVTINIVEHTSSNLLPPGYDIAHMTQQDIDERTLGSKLILVVENCQIVTVWGAKACLLIMYLRLTTLRRENIAIKALLGYVIGSFILMEILYLGVWCRPFHNYWAVPTPNVQCDAATNHLITNAVFNLSSDVAMLAVGLPMFLRISIPLSKKIPLVGVFSLGVFVIIAAILNKVYSFSDPFSDLWVYWYVRESSTALIVANIPFVWLFYRKVFRIRTYSNRYGSTPPQDGTRISSMRRRSLKNNVPPGAGAAAARKNSDHSQANLELGDSALWDADLTAEEMLRGDVHSTAHSKDANPFTHPALFYADGSRRAPTMPLPPPEQAIVNDRDRDRGRAASPDLPFGGTPLSSYYVEVEGGRGPPKAGSFV</sequence>
<evidence type="ECO:0000259" key="8">
    <source>
        <dbReference type="Pfam" id="PF20684"/>
    </source>
</evidence>
<dbReference type="Proteomes" id="UP000803884">
    <property type="component" value="Unassembled WGS sequence"/>
</dbReference>
<dbReference type="PANTHER" id="PTHR33048">
    <property type="entry name" value="PTH11-LIKE INTEGRAL MEMBRANE PROTEIN (AFU_ORTHOLOGUE AFUA_5G11245)"/>
    <property type="match status" value="1"/>
</dbReference>
<evidence type="ECO:0000256" key="3">
    <source>
        <dbReference type="ARBA" id="ARBA00022989"/>
    </source>
</evidence>
<gene>
    <name evidence="9" type="ORF">WHR41_01824</name>
</gene>
<feature type="domain" description="Rhodopsin" evidence="8">
    <location>
        <begin position="34"/>
        <end position="274"/>
    </location>
</feature>
<dbReference type="Pfam" id="PF20684">
    <property type="entry name" value="Fung_rhodopsin"/>
    <property type="match status" value="1"/>
</dbReference>
<evidence type="ECO:0000256" key="5">
    <source>
        <dbReference type="ARBA" id="ARBA00038359"/>
    </source>
</evidence>
<evidence type="ECO:0000256" key="4">
    <source>
        <dbReference type="ARBA" id="ARBA00023136"/>
    </source>
</evidence>
<evidence type="ECO:0000313" key="10">
    <source>
        <dbReference type="Proteomes" id="UP000803884"/>
    </source>
</evidence>
<keyword evidence="4 7" id="KW-0472">Membrane</keyword>
<feature type="transmembrane region" description="Helical" evidence="7">
    <location>
        <begin position="21"/>
        <end position="41"/>
    </location>
</feature>
<evidence type="ECO:0000256" key="7">
    <source>
        <dbReference type="SAM" id="Phobius"/>
    </source>
</evidence>
<comment type="caution">
    <text evidence="9">The sequence shown here is derived from an EMBL/GenBank/DDBJ whole genome shotgun (WGS) entry which is preliminary data.</text>
</comment>
<accession>A0AB34KX32</accession>
<dbReference type="RefSeq" id="XP_069232572.1">
    <property type="nucleotide sequence ID" value="XM_069370430.1"/>
</dbReference>
<keyword evidence="10" id="KW-1185">Reference proteome</keyword>
<feature type="transmembrane region" description="Helical" evidence="7">
    <location>
        <begin position="141"/>
        <end position="160"/>
    </location>
</feature>
<protein>
    <recommendedName>
        <fullName evidence="8">Rhodopsin domain-containing protein</fullName>
    </recommendedName>
</protein>
<feature type="transmembrane region" description="Helical" evidence="7">
    <location>
        <begin position="111"/>
        <end position="129"/>
    </location>
</feature>
<evidence type="ECO:0000256" key="1">
    <source>
        <dbReference type="ARBA" id="ARBA00004141"/>
    </source>
</evidence>
<feature type="transmembrane region" description="Helical" evidence="7">
    <location>
        <begin position="252"/>
        <end position="274"/>
    </location>
</feature>
<keyword evidence="2 7" id="KW-0812">Transmembrane</keyword>
<feature type="transmembrane region" description="Helical" evidence="7">
    <location>
        <begin position="189"/>
        <end position="208"/>
    </location>
</feature>
<evidence type="ECO:0000256" key="6">
    <source>
        <dbReference type="SAM" id="MobiDB-lite"/>
    </source>
</evidence>
<proteinExistence type="inferred from homology"/>
<dbReference type="EMBL" id="JAAQHG020000004">
    <property type="protein sequence ID" value="KAL1589467.1"/>
    <property type="molecule type" value="Genomic_DNA"/>
</dbReference>
<comment type="subcellular location">
    <subcellularLocation>
        <location evidence="1">Membrane</location>
        <topology evidence="1">Multi-pass membrane protein</topology>
    </subcellularLocation>
</comment>
<dbReference type="PANTHER" id="PTHR33048:SF47">
    <property type="entry name" value="INTEGRAL MEMBRANE PROTEIN-RELATED"/>
    <property type="match status" value="1"/>
</dbReference>
<organism evidence="9 10">
    <name type="scientific">Cladosporium halotolerans</name>
    <dbReference type="NCBI Taxonomy" id="1052096"/>
    <lineage>
        <taxon>Eukaryota</taxon>
        <taxon>Fungi</taxon>
        <taxon>Dikarya</taxon>
        <taxon>Ascomycota</taxon>
        <taxon>Pezizomycotina</taxon>
        <taxon>Dothideomycetes</taxon>
        <taxon>Dothideomycetidae</taxon>
        <taxon>Cladosporiales</taxon>
        <taxon>Cladosporiaceae</taxon>
        <taxon>Cladosporium</taxon>
    </lineage>
</organism>
<feature type="transmembrane region" description="Helical" evidence="7">
    <location>
        <begin position="53"/>
        <end position="72"/>
    </location>
</feature>
<feature type="region of interest" description="Disordered" evidence="6">
    <location>
        <begin position="377"/>
        <end position="413"/>
    </location>
</feature>
<evidence type="ECO:0000313" key="9">
    <source>
        <dbReference type="EMBL" id="KAL1589467.1"/>
    </source>
</evidence>
<dbReference type="GeneID" id="96003268"/>
<keyword evidence="3 7" id="KW-1133">Transmembrane helix</keyword>
<dbReference type="AlphaFoldDB" id="A0AB34KX32"/>
<evidence type="ECO:0000256" key="2">
    <source>
        <dbReference type="ARBA" id="ARBA00022692"/>
    </source>
</evidence>